<dbReference type="PRINTS" id="PR00132">
    <property type="entry name" value="GLHYDRLASE2"/>
</dbReference>
<keyword evidence="7" id="KW-1185">Reference proteome</keyword>
<evidence type="ECO:0000256" key="4">
    <source>
        <dbReference type="SAM" id="SignalP"/>
    </source>
</evidence>
<dbReference type="InterPro" id="IPR017853">
    <property type="entry name" value="GH"/>
</dbReference>
<evidence type="ECO:0000259" key="5">
    <source>
        <dbReference type="PROSITE" id="PS50022"/>
    </source>
</evidence>
<dbReference type="SUPFAM" id="SSF51445">
    <property type="entry name" value="(Trans)glycosidases"/>
    <property type="match status" value="1"/>
</dbReference>
<dbReference type="OrthoDB" id="9801077at2"/>
<dbReference type="Proteomes" id="UP000285211">
    <property type="component" value="Unassembled WGS sequence"/>
</dbReference>
<dbReference type="SUPFAM" id="SSF49785">
    <property type="entry name" value="Galactose-binding domain-like"/>
    <property type="match status" value="2"/>
</dbReference>
<comment type="similarity">
    <text evidence="1">Belongs to the glycosyl hydrolase 2 family.</text>
</comment>
<dbReference type="InterPro" id="IPR013783">
    <property type="entry name" value="Ig-like_fold"/>
</dbReference>
<keyword evidence="2" id="KW-0378">Hydrolase</keyword>
<evidence type="ECO:0000256" key="2">
    <source>
        <dbReference type="ARBA" id="ARBA00022801"/>
    </source>
</evidence>
<dbReference type="SUPFAM" id="SSF49303">
    <property type="entry name" value="beta-Galactosidase/glucuronidase domain"/>
    <property type="match status" value="1"/>
</dbReference>
<dbReference type="PROSITE" id="PS50022">
    <property type="entry name" value="FA58C_3"/>
    <property type="match status" value="1"/>
</dbReference>
<dbReference type="InterPro" id="IPR006103">
    <property type="entry name" value="Glyco_hydro_2_cat"/>
</dbReference>
<dbReference type="InterPro" id="IPR036156">
    <property type="entry name" value="Beta-gal/glucu_dom_sf"/>
</dbReference>
<evidence type="ECO:0000313" key="7">
    <source>
        <dbReference type="Proteomes" id="UP000285211"/>
    </source>
</evidence>
<accession>A0A437L3J7</accession>
<name>A0A437L3J7_9FLAO</name>
<dbReference type="Pfam" id="PF00754">
    <property type="entry name" value="F5_F8_type_C"/>
    <property type="match status" value="1"/>
</dbReference>
<feature type="domain" description="F5/8 type C" evidence="5">
    <location>
        <begin position="715"/>
        <end position="858"/>
    </location>
</feature>
<dbReference type="RefSeq" id="WP_128193194.1">
    <property type="nucleotide sequence ID" value="NZ_SACJ01000001.1"/>
</dbReference>
<proteinExistence type="inferred from homology"/>
<dbReference type="PANTHER" id="PTHR42732">
    <property type="entry name" value="BETA-GALACTOSIDASE"/>
    <property type="match status" value="1"/>
</dbReference>
<dbReference type="Gene3D" id="3.20.20.80">
    <property type="entry name" value="Glycosidases"/>
    <property type="match status" value="1"/>
</dbReference>
<comment type="caution">
    <text evidence="6">The sequence shown here is derived from an EMBL/GenBank/DDBJ whole genome shotgun (WGS) entry which is preliminary data.</text>
</comment>
<dbReference type="InterPro" id="IPR006104">
    <property type="entry name" value="Glyco_hydro_2_N"/>
</dbReference>
<feature type="signal peptide" evidence="4">
    <location>
        <begin position="1"/>
        <end position="22"/>
    </location>
</feature>
<dbReference type="InterPro" id="IPR008979">
    <property type="entry name" value="Galactose-bd-like_sf"/>
</dbReference>
<dbReference type="Pfam" id="PF02836">
    <property type="entry name" value="Glyco_hydro_2_C"/>
    <property type="match status" value="1"/>
</dbReference>
<reference evidence="6 7" key="1">
    <citation type="submission" date="2019-01" db="EMBL/GenBank/DDBJ databases">
        <authorList>
            <person name="Chen W.-M."/>
        </authorList>
    </citation>
    <scope>NUCLEOTIDE SEQUENCE [LARGE SCALE GENOMIC DNA]</scope>
    <source>
        <strain evidence="6 7">BBQ-12</strain>
    </source>
</reference>
<sequence length="861" mass="96336">MKLIHKILLLIFLFYFQNNTEAQTIRKDININREWKFKLGDYSGAEVTDFDDSNWENIGIPHSFSMPYYQSAQFYKGYGWYRKYIDVPAEWMGKRVSLDFEGAYRTAEIFVNGILVGKHNSGYTGFEIDVTKAIKTGRNLVAVRLNNLWDSRVAPRAGEHVFSGGIYRDVKLVVTDPLHVAWYGTFVTTPNVSAKEATVNVKTEVVNDKKTAVSATVIHSVIDNKGVVVAKFSSAKSIAAGKTVLFDQTSAVIKNPKLWSPKTPNLYTVKTIIKTNGKQVDDFISPLGFRSIKFTADQGFFLNGEHYYFKGANVHQDRSGWGDAVTNYAFLRDIKMMKEAGFDFIRGSHYPHDPAFVDACDKEGMLFWSEVPFWGSGGTREEGDYEGSNAYPTNPEDWEAFDESVLEQMTDMIRIHRNHPSVIVWSTSNEPFFTTKETLESTRKLLKKEVDLGHQLDPTRSVAIGGCQRGEMDTIGDVAGYNGDGARLFINPGVASVVSEYGSTEAFRPGKYIPGWGDLPLGENQDKSKKYPWHYEWRSGEAIWCGFDHGSVAGKRFGSMGIVDYARIPKRSFYWYRNEYNNIQAPPERTEGVPASIQLTVDKNEISNDGTDDAHILISIIDNVGKELSNSPMVKLIIESGPGEFPTGRTITFDSKSDIEITDGLAATEFRSYFGGETVIRATSQGLKDTVVKIITKGLPQFVEGKTPVLISRPYVPFTANNSKNSISSFGLNNPTRASNEMVGHSSGLVGDGNSDTFWQAENNKSGNWWQVDLERNVKMEQIKLTFPKETKLGYKIETLNADNQWITIVDLSNASSTSKIRIEKLTKPVSGRFIRLTFTNIPEGESAKLSELEVLGSIQE</sequence>
<dbReference type="GO" id="GO:0005975">
    <property type="term" value="P:carbohydrate metabolic process"/>
    <property type="evidence" value="ECO:0007669"/>
    <property type="project" value="InterPro"/>
</dbReference>
<keyword evidence="3" id="KW-0326">Glycosidase</keyword>
<feature type="chain" id="PRO_5019279078" evidence="4">
    <location>
        <begin position="23"/>
        <end position="861"/>
    </location>
</feature>
<keyword evidence="4" id="KW-0732">Signal</keyword>
<dbReference type="EMBL" id="SACJ01000001">
    <property type="protein sequence ID" value="RVT79878.1"/>
    <property type="molecule type" value="Genomic_DNA"/>
</dbReference>
<dbReference type="InterPro" id="IPR006102">
    <property type="entry name" value="Ig-like_GH2"/>
</dbReference>
<dbReference type="InterPro" id="IPR000421">
    <property type="entry name" value="FA58C"/>
</dbReference>
<dbReference type="Gene3D" id="2.60.120.260">
    <property type="entry name" value="Galactose-binding domain-like"/>
    <property type="match status" value="2"/>
</dbReference>
<dbReference type="Gene3D" id="2.60.40.10">
    <property type="entry name" value="Immunoglobulins"/>
    <property type="match status" value="2"/>
</dbReference>
<dbReference type="InterPro" id="IPR051913">
    <property type="entry name" value="GH2_Domain-Containing"/>
</dbReference>
<evidence type="ECO:0000256" key="1">
    <source>
        <dbReference type="ARBA" id="ARBA00007401"/>
    </source>
</evidence>
<protein>
    <submittedName>
        <fullName evidence="6">Beta-galactosidase</fullName>
    </submittedName>
</protein>
<dbReference type="Pfam" id="PF02837">
    <property type="entry name" value="Glyco_hydro_2_N"/>
    <property type="match status" value="1"/>
</dbReference>
<dbReference type="Pfam" id="PF00703">
    <property type="entry name" value="Glyco_hydro_2"/>
    <property type="match status" value="1"/>
</dbReference>
<dbReference type="PANTHER" id="PTHR42732:SF1">
    <property type="entry name" value="BETA-MANNOSIDASE"/>
    <property type="match status" value="1"/>
</dbReference>
<dbReference type="AlphaFoldDB" id="A0A437L3J7"/>
<gene>
    <name evidence="6" type="ORF">EOD40_01855</name>
</gene>
<evidence type="ECO:0000256" key="3">
    <source>
        <dbReference type="ARBA" id="ARBA00023295"/>
    </source>
</evidence>
<evidence type="ECO:0000313" key="6">
    <source>
        <dbReference type="EMBL" id="RVT79878.1"/>
    </source>
</evidence>
<dbReference type="GO" id="GO:0004553">
    <property type="term" value="F:hydrolase activity, hydrolyzing O-glycosyl compounds"/>
    <property type="evidence" value="ECO:0007669"/>
    <property type="project" value="InterPro"/>
</dbReference>
<dbReference type="InterPro" id="IPR006101">
    <property type="entry name" value="Glyco_hydro_2"/>
</dbReference>
<organism evidence="6 7">
    <name type="scientific">Flavobacterium sufflavum</name>
    <dbReference type="NCBI Taxonomy" id="1921138"/>
    <lineage>
        <taxon>Bacteria</taxon>
        <taxon>Pseudomonadati</taxon>
        <taxon>Bacteroidota</taxon>
        <taxon>Flavobacteriia</taxon>
        <taxon>Flavobacteriales</taxon>
        <taxon>Flavobacteriaceae</taxon>
        <taxon>Flavobacterium</taxon>
    </lineage>
</organism>